<dbReference type="InterPro" id="IPR017451">
    <property type="entry name" value="F-box-assoc_interact_dom"/>
</dbReference>
<reference evidence="2" key="1">
    <citation type="submission" date="2021-01" db="EMBL/GenBank/DDBJ databases">
        <authorList>
            <consortium name="Genoscope - CEA"/>
            <person name="William W."/>
        </authorList>
    </citation>
    <scope>NUCLEOTIDE SEQUENCE</scope>
</reference>
<evidence type="ECO:0000313" key="2">
    <source>
        <dbReference type="EMBL" id="CAF1696667.1"/>
    </source>
</evidence>
<dbReference type="InterPro" id="IPR001810">
    <property type="entry name" value="F-box_dom"/>
</dbReference>
<dbReference type="Pfam" id="PF08268">
    <property type="entry name" value="FBA_3"/>
    <property type="match status" value="1"/>
</dbReference>
<dbReference type="Pfam" id="PF00646">
    <property type="entry name" value="F-box"/>
    <property type="match status" value="1"/>
</dbReference>
<evidence type="ECO:0000259" key="1">
    <source>
        <dbReference type="SMART" id="SM00256"/>
    </source>
</evidence>
<dbReference type="InterPro" id="IPR013187">
    <property type="entry name" value="F-box-assoc_dom_typ3"/>
</dbReference>
<dbReference type="AlphaFoldDB" id="A0A816HZA0"/>
<dbReference type="Gene3D" id="1.20.1280.50">
    <property type="match status" value="1"/>
</dbReference>
<name>A0A816HZA0_BRANA</name>
<dbReference type="InterPro" id="IPR055290">
    <property type="entry name" value="At3g26010-like"/>
</dbReference>
<proteinExistence type="predicted"/>
<dbReference type="SUPFAM" id="SSF81383">
    <property type="entry name" value="F-box domain"/>
    <property type="match status" value="1"/>
</dbReference>
<dbReference type="SMART" id="SM00256">
    <property type="entry name" value="FBOX"/>
    <property type="match status" value="1"/>
</dbReference>
<dbReference type="EMBL" id="HG994367">
    <property type="protein sequence ID" value="CAF1696667.1"/>
    <property type="molecule type" value="Genomic_DNA"/>
</dbReference>
<protein>
    <submittedName>
        <fullName evidence="2">(rape) hypothetical protein</fullName>
    </submittedName>
</protein>
<accession>A0A816HZA0</accession>
<sequence length="438" mass="50146">MSSCSRTRTKAPRSARIRVSSSPAKIVADLDDVLLHILSFLPIKTLIKCKRVSKRWRSLITNPNFSNRIISSKHPLPISGLYLKGTRDIDYRFVSLYNDDDEVSERLSLSSPLRFADHPTPIIVMQSTNGLLLCKCTCPPNHFNRNFYVYNPTTNQKTLLPRIIDHVALSLAFDPSKSPHYKVFCLRKSSISSVSSVSPVSPVSSVFYDIEVYSSNEGPWRRLVSVPSFALPQTVTDLSNTVFWNGAVHWFWFGPNSRVCLSFDIETEEIKTLPLPFLDHQDDEEDPPDVGTLRFIEESRGNLYFIEVNDLSSPDLSVYEMNRTGSTWFLKYHVDLEPLAAAFPEMIGTEYYTNRKIYSFSVIGFVKGGTDAESSYIVLHIPNKAVKYYFISKTFKKLCSFETSDDGDVLEFPQDLLRVWSKRRRRRGTRHCELKVFE</sequence>
<dbReference type="NCBIfam" id="TIGR01640">
    <property type="entry name" value="F_box_assoc_1"/>
    <property type="match status" value="1"/>
</dbReference>
<dbReference type="InterPro" id="IPR036047">
    <property type="entry name" value="F-box-like_dom_sf"/>
</dbReference>
<dbReference type="SUPFAM" id="SSF50965">
    <property type="entry name" value="Galactose oxidase, central domain"/>
    <property type="match status" value="1"/>
</dbReference>
<gene>
    <name evidence="2" type="ORF">DARMORV10_C03P03840.1</name>
</gene>
<dbReference type="PANTHER" id="PTHR35546">
    <property type="entry name" value="F-BOX PROTEIN INTERACTION DOMAIN PROTEIN-RELATED"/>
    <property type="match status" value="1"/>
</dbReference>
<organism evidence="2">
    <name type="scientific">Brassica napus</name>
    <name type="common">Rape</name>
    <dbReference type="NCBI Taxonomy" id="3708"/>
    <lineage>
        <taxon>Eukaryota</taxon>
        <taxon>Viridiplantae</taxon>
        <taxon>Streptophyta</taxon>
        <taxon>Embryophyta</taxon>
        <taxon>Tracheophyta</taxon>
        <taxon>Spermatophyta</taxon>
        <taxon>Magnoliopsida</taxon>
        <taxon>eudicotyledons</taxon>
        <taxon>Gunneridae</taxon>
        <taxon>Pentapetalae</taxon>
        <taxon>rosids</taxon>
        <taxon>malvids</taxon>
        <taxon>Brassicales</taxon>
        <taxon>Brassicaceae</taxon>
        <taxon>Brassiceae</taxon>
        <taxon>Brassica</taxon>
    </lineage>
</organism>
<feature type="domain" description="F-box" evidence="1">
    <location>
        <begin position="30"/>
        <end position="69"/>
    </location>
</feature>
<dbReference type="InterPro" id="IPR011043">
    <property type="entry name" value="Gal_Oxase/kelch_b-propeller"/>
</dbReference>
<dbReference type="Proteomes" id="UP001295469">
    <property type="component" value="Chromosome C03"/>
</dbReference>
<dbReference type="PANTHER" id="PTHR35546:SF134">
    <property type="entry name" value="F-BOX ASSOCIATED DOMAIN-CONTAINING PROTEIN"/>
    <property type="match status" value="1"/>
</dbReference>